<dbReference type="InterPro" id="IPR006076">
    <property type="entry name" value="FAD-dep_OxRdtase"/>
</dbReference>
<proteinExistence type="inferred from homology"/>
<dbReference type="Gene3D" id="3.30.9.10">
    <property type="entry name" value="D-Amino Acid Oxidase, subunit A, domain 2"/>
    <property type="match status" value="1"/>
</dbReference>
<evidence type="ECO:0000256" key="3">
    <source>
        <dbReference type="ARBA" id="ARBA00012769"/>
    </source>
</evidence>
<dbReference type="Gene3D" id="1.25.40.10">
    <property type="entry name" value="Tetratricopeptide repeat domain"/>
    <property type="match status" value="1"/>
</dbReference>
<dbReference type="EC" id="1.5.3.1" evidence="3"/>
<name>A0AAW1R9E0_9CHLO</name>
<protein>
    <recommendedName>
        <fullName evidence="3">sarcosine oxidasee (formaldehyde-forming)</fullName>
        <ecNumber evidence="3">1.5.3.1</ecNumber>
    </recommendedName>
</protein>
<comment type="similarity">
    <text evidence="2">Belongs to the MSOX/MTOX family.</text>
</comment>
<sequence>MAGPGRYDVVVVGVGGMGSAAVYHLAKSGAKVLGIEQFTVAHTRGSSHGLSRIIRLAYHEHPDYVPLLLRAYELWHELEQESGQKLLTITGGIDASVEDQAGYSGFARALESVRQHKLAHEVLTAEQVNTRFPGYQLPEGYKAVYQPQAGILASERCIQAHVAAARCHGAEVHEQEKVQRWEVEAGTGQVVVSTDRGQYRTGRIVFTAGAWIPALIPQLQDLCVVERQVVGWFRPRDPAAYQPHNFPVFIVQQGANFFYGFPEFDYPGMKIGKFNHLNQVVLPDTVDRDITADDEQALRDAVSEFFPNANGPMTKAATCLFTNTPDNHFIIDLHPHHAQVILCSSCSGHGFKFCSVIDHRCEVVLLTEVQAHISTRQLLEDPFHGARPHISWQEAQLPGPPELRQAPSIRQFPPQAPAKAPTVAEQVADVTRLSQAAEAAISAGNYSEALSDYSTIVKNHPDLAITEYARLHRALMLYQTGNASQAILELEDEEVSLRGYAEVHAALAAILYAERPNQISRAEEQWDLANEFDKRYNNPEWIARTKHWPPAMLMALQRFLELK</sequence>
<dbReference type="InterPro" id="IPR011990">
    <property type="entry name" value="TPR-like_helical_dom_sf"/>
</dbReference>
<dbReference type="AlphaFoldDB" id="A0AAW1R9E0"/>
<dbReference type="EMBL" id="JALJOR010000001">
    <property type="protein sequence ID" value="KAK9830016.1"/>
    <property type="molecule type" value="Genomic_DNA"/>
</dbReference>
<dbReference type="Pfam" id="PF01266">
    <property type="entry name" value="DAO"/>
    <property type="match status" value="1"/>
</dbReference>
<gene>
    <name evidence="9" type="ORF">WJX72_009215</name>
</gene>
<organism evidence="9 10">
    <name type="scientific">[Myrmecia] bisecta</name>
    <dbReference type="NCBI Taxonomy" id="41462"/>
    <lineage>
        <taxon>Eukaryota</taxon>
        <taxon>Viridiplantae</taxon>
        <taxon>Chlorophyta</taxon>
        <taxon>core chlorophytes</taxon>
        <taxon>Trebouxiophyceae</taxon>
        <taxon>Trebouxiales</taxon>
        <taxon>Trebouxiaceae</taxon>
        <taxon>Myrmecia</taxon>
    </lineage>
</organism>
<dbReference type="FunFam" id="3.50.50.60:FF:000189">
    <property type="entry name" value="Monomeric sarcosine oxidase"/>
    <property type="match status" value="1"/>
</dbReference>
<comment type="catalytic activity">
    <reaction evidence="7">
        <text>sarcosine + O2 + H2O = formaldehyde + glycine + H2O2</text>
        <dbReference type="Rhea" id="RHEA:13313"/>
        <dbReference type="ChEBI" id="CHEBI:15377"/>
        <dbReference type="ChEBI" id="CHEBI:15379"/>
        <dbReference type="ChEBI" id="CHEBI:16240"/>
        <dbReference type="ChEBI" id="CHEBI:16842"/>
        <dbReference type="ChEBI" id="CHEBI:57305"/>
        <dbReference type="ChEBI" id="CHEBI:57433"/>
        <dbReference type="EC" id="1.5.3.1"/>
    </reaction>
</comment>
<evidence type="ECO:0000313" key="10">
    <source>
        <dbReference type="Proteomes" id="UP001489004"/>
    </source>
</evidence>
<comment type="caution">
    <text evidence="9">The sequence shown here is derived from an EMBL/GenBank/DDBJ whole genome shotgun (WGS) entry which is preliminary data.</text>
</comment>
<dbReference type="SUPFAM" id="SSF51905">
    <property type="entry name" value="FAD/NAD(P)-binding domain"/>
    <property type="match status" value="1"/>
</dbReference>
<dbReference type="NCBIfam" id="NF008425">
    <property type="entry name" value="PRK11259.1"/>
    <property type="match status" value="1"/>
</dbReference>
<evidence type="ECO:0000313" key="9">
    <source>
        <dbReference type="EMBL" id="KAK9830016.1"/>
    </source>
</evidence>
<evidence type="ECO:0000256" key="7">
    <source>
        <dbReference type="ARBA" id="ARBA00052742"/>
    </source>
</evidence>
<keyword evidence="10" id="KW-1185">Reference proteome</keyword>
<dbReference type="GO" id="GO:0050660">
    <property type="term" value="F:flavin adenine dinucleotide binding"/>
    <property type="evidence" value="ECO:0007669"/>
    <property type="project" value="InterPro"/>
</dbReference>
<evidence type="ECO:0000256" key="2">
    <source>
        <dbReference type="ARBA" id="ARBA00010989"/>
    </source>
</evidence>
<comment type="cofactor">
    <cofactor evidence="1">
        <name>FAD</name>
        <dbReference type="ChEBI" id="CHEBI:57692"/>
    </cofactor>
</comment>
<dbReference type="GO" id="GO:0008115">
    <property type="term" value="F:sarcosine oxidase activity"/>
    <property type="evidence" value="ECO:0007669"/>
    <property type="project" value="UniProtKB-EC"/>
</dbReference>
<dbReference type="SUPFAM" id="SSF54373">
    <property type="entry name" value="FAD-linked reductases, C-terminal domain"/>
    <property type="match status" value="1"/>
</dbReference>
<keyword evidence="5" id="KW-0274">FAD</keyword>
<dbReference type="PANTHER" id="PTHR10961:SF7">
    <property type="entry name" value="FAD DEPENDENT OXIDOREDUCTASE DOMAIN-CONTAINING PROTEIN"/>
    <property type="match status" value="1"/>
</dbReference>
<feature type="domain" description="FAD dependent oxidoreductase" evidence="8">
    <location>
        <begin position="8"/>
        <end position="355"/>
    </location>
</feature>
<keyword evidence="4" id="KW-0285">Flavoprotein</keyword>
<dbReference type="InterPro" id="IPR045170">
    <property type="entry name" value="MTOX"/>
</dbReference>
<dbReference type="Gene3D" id="3.50.50.60">
    <property type="entry name" value="FAD/NAD(P)-binding domain"/>
    <property type="match status" value="1"/>
</dbReference>
<dbReference type="InterPro" id="IPR036188">
    <property type="entry name" value="FAD/NAD-bd_sf"/>
</dbReference>
<keyword evidence="6" id="KW-0560">Oxidoreductase</keyword>
<accession>A0AAW1R9E0</accession>
<evidence type="ECO:0000256" key="5">
    <source>
        <dbReference type="ARBA" id="ARBA00022827"/>
    </source>
</evidence>
<evidence type="ECO:0000256" key="4">
    <source>
        <dbReference type="ARBA" id="ARBA00022630"/>
    </source>
</evidence>
<dbReference type="Proteomes" id="UP001489004">
    <property type="component" value="Unassembled WGS sequence"/>
</dbReference>
<evidence type="ECO:0000256" key="1">
    <source>
        <dbReference type="ARBA" id="ARBA00001974"/>
    </source>
</evidence>
<evidence type="ECO:0000256" key="6">
    <source>
        <dbReference type="ARBA" id="ARBA00023002"/>
    </source>
</evidence>
<reference evidence="9 10" key="1">
    <citation type="journal article" date="2024" name="Nat. Commun.">
        <title>Phylogenomics reveals the evolutionary origins of lichenization in chlorophyte algae.</title>
        <authorList>
            <person name="Puginier C."/>
            <person name="Libourel C."/>
            <person name="Otte J."/>
            <person name="Skaloud P."/>
            <person name="Haon M."/>
            <person name="Grisel S."/>
            <person name="Petersen M."/>
            <person name="Berrin J.G."/>
            <person name="Delaux P.M."/>
            <person name="Dal Grande F."/>
            <person name="Keller J."/>
        </authorList>
    </citation>
    <scope>NUCLEOTIDE SEQUENCE [LARGE SCALE GENOMIC DNA]</scope>
    <source>
        <strain evidence="9 10">SAG 2043</strain>
    </source>
</reference>
<dbReference type="SUPFAM" id="SSF48452">
    <property type="entry name" value="TPR-like"/>
    <property type="match status" value="1"/>
</dbReference>
<dbReference type="PANTHER" id="PTHR10961">
    <property type="entry name" value="PEROXISOMAL SARCOSINE OXIDASE"/>
    <property type="match status" value="1"/>
</dbReference>
<evidence type="ECO:0000259" key="8">
    <source>
        <dbReference type="Pfam" id="PF01266"/>
    </source>
</evidence>